<name>A0A813DJW7_POLGL</name>
<dbReference type="Pfam" id="PF14023">
    <property type="entry name" value="Bestrophin-like"/>
    <property type="match status" value="1"/>
</dbReference>
<dbReference type="Proteomes" id="UP000654075">
    <property type="component" value="Unassembled WGS sequence"/>
</dbReference>
<evidence type="ECO:0000256" key="2">
    <source>
        <dbReference type="SAM" id="Phobius"/>
    </source>
</evidence>
<protein>
    <submittedName>
        <fullName evidence="3">Uncharacterized protein</fullName>
    </submittedName>
</protein>
<keyword evidence="2" id="KW-1133">Transmembrane helix</keyword>
<comment type="caution">
    <text evidence="3">The sequence shown here is derived from an EMBL/GenBank/DDBJ whole genome shotgun (WGS) entry which is preliminary data.</text>
</comment>
<evidence type="ECO:0000313" key="3">
    <source>
        <dbReference type="EMBL" id="CAE8587142.1"/>
    </source>
</evidence>
<proteinExistence type="predicted"/>
<dbReference type="EMBL" id="CAJNNV010002409">
    <property type="protein sequence ID" value="CAE8587142.1"/>
    <property type="molecule type" value="Genomic_DNA"/>
</dbReference>
<dbReference type="AlphaFoldDB" id="A0A813DJW7"/>
<keyword evidence="4" id="KW-1185">Reference proteome</keyword>
<accession>A0A813DJW7</accession>
<feature type="compositionally biased region" description="Low complexity" evidence="1">
    <location>
        <begin position="51"/>
        <end position="60"/>
    </location>
</feature>
<gene>
    <name evidence="3" type="ORF">PGLA1383_LOCUS5978</name>
</gene>
<reference evidence="3" key="1">
    <citation type="submission" date="2021-02" db="EMBL/GenBank/DDBJ databases">
        <authorList>
            <person name="Dougan E. K."/>
            <person name="Rhodes N."/>
            <person name="Thang M."/>
            <person name="Chan C."/>
        </authorList>
    </citation>
    <scope>NUCLEOTIDE SEQUENCE</scope>
</reference>
<feature type="region of interest" description="Disordered" evidence="1">
    <location>
        <begin position="42"/>
        <end position="67"/>
    </location>
</feature>
<sequence length="406" mass="45032">MSIASFAAKGSWVPGNSSSSNNNNKIAGRSYGVAAVLPKGQSRVQSHDDNNSNNNDNNNNLASGDNRTGAPYAEYTYTDSLVRGLWWSWGIALEPLQNLKRDKVHFLRLLGVASVAWLSFDPAVGLLSRVPTNLAATPGVTRVLSQVIVPIMGFSFSVFTERAATELKTRIDAIEDMLNREAAILALLIPKLHNLLQGYSASHEAAFEYLEGHLRSNIWRLRQGQQWSRDSMRIGVVDPADGLFMAVLHVETELSRRLLVSAARVEQLRSVNLMVSDFAFVRAQRATAEQTTLPSFHWVSLFCFGSMFGLGFLWAAVGAATEHMARDGGTRLGVHAQHAPFIRNTATSKRLKTMWAFLALSQFLVLEMSMDMQNPYHGQYRVDEYGVLASVFEGPMRSRLDRALNR</sequence>
<keyword evidence="2" id="KW-0812">Transmembrane</keyword>
<evidence type="ECO:0000313" key="4">
    <source>
        <dbReference type="Proteomes" id="UP000654075"/>
    </source>
</evidence>
<dbReference type="InterPro" id="IPR025333">
    <property type="entry name" value="DUF4239"/>
</dbReference>
<organism evidence="3 4">
    <name type="scientific">Polarella glacialis</name>
    <name type="common">Dinoflagellate</name>
    <dbReference type="NCBI Taxonomy" id="89957"/>
    <lineage>
        <taxon>Eukaryota</taxon>
        <taxon>Sar</taxon>
        <taxon>Alveolata</taxon>
        <taxon>Dinophyceae</taxon>
        <taxon>Suessiales</taxon>
        <taxon>Suessiaceae</taxon>
        <taxon>Polarella</taxon>
    </lineage>
</organism>
<feature type="region of interest" description="Disordered" evidence="1">
    <location>
        <begin position="1"/>
        <end position="24"/>
    </location>
</feature>
<keyword evidence="2" id="KW-0472">Membrane</keyword>
<evidence type="ECO:0000256" key="1">
    <source>
        <dbReference type="SAM" id="MobiDB-lite"/>
    </source>
</evidence>
<feature type="transmembrane region" description="Helical" evidence="2">
    <location>
        <begin position="296"/>
        <end position="317"/>
    </location>
</feature>